<dbReference type="InterPro" id="IPR013022">
    <property type="entry name" value="Xyl_isomerase-like_TIM-brl"/>
</dbReference>
<dbReference type="EMBL" id="CP045725">
    <property type="protein sequence ID" value="QGF23523.1"/>
    <property type="molecule type" value="Genomic_DNA"/>
</dbReference>
<dbReference type="RefSeq" id="WP_153572054.1">
    <property type="nucleotide sequence ID" value="NZ_CP045725.1"/>
</dbReference>
<keyword evidence="3" id="KW-1185">Reference proteome</keyword>
<name>A0A5Q2FEL7_9ACTN</name>
<sequence>MYTPENWPIACKMNFGPRAEDGSPIATAPVRVWEDQLAQVAGVGFTEIDPMDDWIPIAELSPQRFEEFRGALDRFGLHVAAISIGRNSVVDVEHGERNVATIHATIDRAADLGAEIVNVGFQQALTPPQKEALWFWLAEGHHDDPALRPLAIERVRELCDHAQRRGLQMSLEMYEDGFLGTPEDALAFLRDVDHPALGINPDIGNLIRLHRPMPTYDVMYDQVLPYSNYWHIKNYLRDEDPATGAYFSAPVPLEYGVIDYRTIIRRALRVGYSGPFMTEHYGSDWLGVGATNARYIREVLLQARSLIEARGTTSQEAPDLSLSAAQA</sequence>
<dbReference type="Gene3D" id="3.20.20.150">
    <property type="entry name" value="Divalent-metal-dependent TIM barrel enzymes"/>
    <property type="match status" value="1"/>
</dbReference>
<dbReference type="InterPro" id="IPR050312">
    <property type="entry name" value="IolE/XylAMocC-like"/>
</dbReference>
<organism evidence="2 3">
    <name type="scientific">Raineyella fluvialis</name>
    <dbReference type="NCBI Taxonomy" id="2662261"/>
    <lineage>
        <taxon>Bacteria</taxon>
        <taxon>Bacillati</taxon>
        <taxon>Actinomycetota</taxon>
        <taxon>Actinomycetes</taxon>
        <taxon>Propionibacteriales</taxon>
        <taxon>Propionibacteriaceae</taxon>
        <taxon>Raineyella</taxon>
    </lineage>
</organism>
<accession>A0A5Q2FEL7</accession>
<dbReference type="Proteomes" id="UP000386847">
    <property type="component" value="Chromosome"/>
</dbReference>
<feature type="domain" description="Xylose isomerase-like TIM barrel" evidence="1">
    <location>
        <begin position="38"/>
        <end position="288"/>
    </location>
</feature>
<evidence type="ECO:0000313" key="3">
    <source>
        <dbReference type="Proteomes" id="UP000386847"/>
    </source>
</evidence>
<dbReference type="AlphaFoldDB" id="A0A5Q2FEL7"/>
<dbReference type="PANTHER" id="PTHR12110">
    <property type="entry name" value="HYDROXYPYRUVATE ISOMERASE"/>
    <property type="match status" value="1"/>
</dbReference>
<protein>
    <submittedName>
        <fullName evidence="2">TIM barrel protein</fullName>
    </submittedName>
</protein>
<evidence type="ECO:0000259" key="1">
    <source>
        <dbReference type="Pfam" id="PF01261"/>
    </source>
</evidence>
<gene>
    <name evidence="2" type="ORF">Rai3103_07420</name>
</gene>
<dbReference type="InterPro" id="IPR036237">
    <property type="entry name" value="Xyl_isomerase-like_sf"/>
</dbReference>
<dbReference type="SUPFAM" id="SSF51658">
    <property type="entry name" value="Xylose isomerase-like"/>
    <property type="match status" value="1"/>
</dbReference>
<evidence type="ECO:0000313" key="2">
    <source>
        <dbReference type="EMBL" id="QGF23523.1"/>
    </source>
</evidence>
<reference evidence="2 3" key="1">
    <citation type="submission" date="2019-10" db="EMBL/GenBank/DDBJ databases">
        <title>Genomic analysis of Raineyella sp. CBA3103.</title>
        <authorList>
            <person name="Roh S.W."/>
        </authorList>
    </citation>
    <scope>NUCLEOTIDE SEQUENCE [LARGE SCALE GENOMIC DNA]</scope>
    <source>
        <strain evidence="2 3">CBA3103</strain>
    </source>
</reference>
<dbReference type="KEGG" id="rain:Rai3103_07420"/>
<dbReference type="Pfam" id="PF01261">
    <property type="entry name" value="AP_endonuc_2"/>
    <property type="match status" value="1"/>
</dbReference>
<dbReference type="PANTHER" id="PTHR12110:SF53">
    <property type="entry name" value="BLR5974 PROTEIN"/>
    <property type="match status" value="1"/>
</dbReference>
<proteinExistence type="predicted"/>